<dbReference type="Pfam" id="PF00050">
    <property type="entry name" value="Kazal_1"/>
    <property type="match status" value="1"/>
</dbReference>
<accession>A0A5B7IEB9</accession>
<keyword evidence="3" id="KW-1185">Reference proteome</keyword>
<organism evidence="2 3">
    <name type="scientific">Portunus trituberculatus</name>
    <name type="common">Swimming crab</name>
    <name type="synonym">Neptunus trituberculatus</name>
    <dbReference type="NCBI Taxonomy" id="210409"/>
    <lineage>
        <taxon>Eukaryota</taxon>
        <taxon>Metazoa</taxon>
        <taxon>Ecdysozoa</taxon>
        <taxon>Arthropoda</taxon>
        <taxon>Crustacea</taxon>
        <taxon>Multicrustacea</taxon>
        <taxon>Malacostraca</taxon>
        <taxon>Eumalacostraca</taxon>
        <taxon>Eucarida</taxon>
        <taxon>Decapoda</taxon>
        <taxon>Pleocyemata</taxon>
        <taxon>Brachyura</taxon>
        <taxon>Eubrachyura</taxon>
        <taxon>Portunoidea</taxon>
        <taxon>Portunidae</taxon>
        <taxon>Portuninae</taxon>
        <taxon>Portunus</taxon>
    </lineage>
</organism>
<gene>
    <name evidence="2" type="primary">IELA</name>
    <name evidence="2" type="ORF">E2C01_073744</name>
</gene>
<dbReference type="Gene3D" id="3.30.60.30">
    <property type="match status" value="1"/>
</dbReference>
<evidence type="ECO:0000259" key="1">
    <source>
        <dbReference type="PROSITE" id="PS51465"/>
    </source>
</evidence>
<name>A0A5B7IEB9_PORTR</name>
<reference evidence="2 3" key="1">
    <citation type="submission" date="2019-05" db="EMBL/GenBank/DDBJ databases">
        <title>Another draft genome of Portunus trituberculatus and its Hox gene families provides insights of decapod evolution.</title>
        <authorList>
            <person name="Jeong J.-H."/>
            <person name="Song I."/>
            <person name="Kim S."/>
            <person name="Choi T."/>
            <person name="Kim D."/>
            <person name="Ryu S."/>
            <person name="Kim W."/>
        </authorList>
    </citation>
    <scope>NUCLEOTIDE SEQUENCE [LARGE SCALE GENOMIC DNA]</scope>
    <source>
        <tissue evidence="2">Muscle</tissue>
    </source>
</reference>
<sequence>MHTTSHSPHLTPALYFSGYGPPIECPRICAALYDPVCGNDGKTYSNTCVLLNTRICKNKPFLREAYSGECYP</sequence>
<comment type="caution">
    <text evidence="2">The sequence shown here is derived from an EMBL/GenBank/DDBJ whole genome shotgun (WGS) entry which is preliminary data.</text>
</comment>
<evidence type="ECO:0000313" key="3">
    <source>
        <dbReference type="Proteomes" id="UP000324222"/>
    </source>
</evidence>
<dbReference type="AlphaFoldDB" id="A0A5B7IEB9"/>
<dbReference type="EMBL" id="VSRR010050581">
    <property type="protein sequence ID" value="MPC79228.1"/>
    <property type="molecule type" value="Genomic_DNA"/>
</dbReference>
<dbReference type="Proteomes" id="UP000324222">
    <property type="component" value="Unassembled WGS sequence"/>
</dbReference>
<protein>
    <submittedName>
        <fullName evidence="2">PI-actitoxin-Avd5a</fullName>
    </submittedName>
</protein>
<dbReference type="InterPro" id="IPR002350">
    <property type="entry name" value="Kazal_dom"/>
</dbReference>
<evidence type="ECO:0000313" key="2">
    <source>
        <dbReference type="EMBL" id="MPC79228.1"/>
    </source>
</evidence>
<dbReference type="PROSITE" id="PS51465">
    <property type="entry name" value="KAZAL_2"/>
    <property type="match status" value="1"/>
</dbReference>
<dbReference type="SUPFAM" id="SSF100895">
    <property type="entry name" value="Kazal-type serine protease inhibitors"/>
    <property type="match status" value="1"/>
</dbReference>
<dbReference type="InterPro" id="IPR036058">
    <property type="entry name" value="Kazal_dom_sf"/>
</dbReference>
<proteinExistence type="predicted"/>
<feature type="domain" description="Kazal-like" evidence="1">
    <location>
        <begin position="19"/>
        <end position="72"/>
    </location>
</feature>
<dbReference type="CDD" id="cd00104">
    <property type="entry name" value="KAZAL_FS"/>
    <property type="match status" value="1"/>
</dbReference>
<dbReference type="SMART" id="SM00280">
    <property type="entry name" value="KAZAL"/>
    <property type="match status" value="1"/>
</dbReference>